<name>A0A8H3FNL5_9LECA</name>
<reference evidence="2" key="1">
    <citation type="submission" date="2021-03" db="EMBL/GenBank/DDBJ databases">
        <authorList>
            <person name="Tagirdzhanova G."/>
        </authorList>
    </citation>
    <scope>NUCLEOTIDE SEQUENCE</scope>
</reference>
<dbReference type="OrthoDB" id="5344891at2759"/>
<comment type="caution">
    <text evidence="2">The sequence shown here is derived from an EMBL/GenBank/DDBJ whole genome shotgun (WGS) entry which is preliminary data.</text>
</comment>
<protein>
    <submittedName>
        <fullName evidence="2">Uncharacterized protein</fullName>
    </submittedName>
</protein>
<dbReference type="Proteomes" id="UP000664203">
    <property type="component" value="Unassembled WGS sequence"/>
</dbReference>
<evidence type="ECO:0000313" key="2">
    <source>
        <dbReference type="EMBL" id="CAF9927105.1"/>
    </source>
</evidence>
<organism evidence="2 3">
    <name type="scientific">Alectoria fallacina</name>
    <dbReference type="NCBI Taxonomy" id="1903189"/>
    <lineage>
        <taxon>Eukaryota</taxon>
        <taxon>Fungi</taxon>
        <taxon>Dikarya</taxon>
        <taxon>Ascomycota</taxon>
        <taxon>Pezizomycotina</taxon>
        <taxon>Lecanoromycetes</taxon>
        <taxon>OSLEUM clade</taxon>
        <taxon>Lecanoromycetidae</taxon>
        <taxon>Lecanorales</taxon>
        <taxon>Lecanorineae</taxon>
        <taxon>Parmeliaceae</taxon>
        <taxon>Alectoria</taxon>
    </lineage>
</organism>
<feature type="compositionally biased region" description="Basic and acidic residues" evidence="1">
    <location>
        <begin position="11"/>
        <end position="23"/>
    </location>
</feature>
<gene>
    <name evidence="2" type="ORF">ALECFALPRED_003621</name>
</gene>
<accession>A0A8H3FNL5</accession>
<feature type="region of interest" description="Disordered" evidence="1">
    <location>
        <begin position="1"/>
        <end position="23"/>
    </location>
</feature>
<sequence>MTKLQQLLGMKSRDESQGRKEKDADYLARMVRENAKRQNFSALTFRFCYNLGLDLSTAQLARLIAGYEYPGTALDRYSELELSAASVYMASHVRGAAPKSLDEIAHLTKVNSDRIHALNTEFYLAQQGLKDAQWHDIFGGPRHLTAVEMRRTLSFPPLKSTGRPT</sequence>
<dbReference type="CDD" id="cd00043">
    <property type="entry name" value="CYCLIN_SF"/>
    <property type="match status" value="1"/>
</dbReference>
<keyword evidence="3" id="KW-1185">Reference proteome</keyword>
<dbReference type="SUPFAM" id="SSF47954">
    <property type="entry name" value="Cyclin-like"/>
    <property type="match status" value="1"/>
</dbReference>
<dbReference type="Gene3D" id="1.10.472.10">
    <property type="entry name" value="Cyclin-like"/>
    <property type="match status" value="1"/>
</dbReference>
<evidence type="ECO:0000256" key="1">
    <source>
        <dbReference type="SAM" id="MobiDB-lite"/>
    </source>
</evidence>
<dbReference type="AlphaFoldDB" id="A0A8H3FNL5"/>
<evidence type="ECO:0000313" key="3">
    <source>
        <dbReference type="Proteomes" id="UP000664203"/>
    </source>
</evidence>
<dbReference type="InterPro" id="IPR036915">
    <property type="entry name" value="Cyclin-like_sf"/>
</dbReference>
<proteinExistence type="predicted"/>
<dbReference type="EMBL" id="CAJPDR010000224">
    <property type="protein sequence ID" value="CAF9927105.1"/>
    <property type="molecule type" value="Genomic_DNA"/>
</dbReference>